<dbReference type="EMBL" id="FOOU01000005">
    <property type="protein sequence ID" value="SFG32595.1"/>
    <property type="molecule type" value="Genomic_DNA"/>
</dbReference>
<accession>A0A1I2QVF6</accession>
<evidence type="ECO:0000313" key="2">
    <source>
        <dbReference type="EMBL" id="SFG32595.1"/>
    </source>
</evidence>
<sequence>MNKFINTLIAAALTTTFSVTPAQAESDSSDIMMNNILSDYHHLSQRGQWINPWVPGANGEEVITSISADRHLMKIVATYTREVLDRGGWVNKFMPNKYSDFDYASGNPLLAVQIGEGLTEHKQPY</sequence>
<dbReference type="Proteomes" id="UP000198623">
    <property type="component" value="Unassembled WGS sequence"/>
</dbReference>
<keyword evidence="1" id="KW-0732">Signal</keyword>
<feature type="signal peptide" evidence="1">
    <location>
        <begin position="1"/>
        <end position="24"/>
    </location>
</feature>
<protein>
    <submittedName>
        <fullName evidence="2">Uncharacterized protein</fullName>
    </submittedName>
</protein>
<evidence type="ECO:0000256" key="1">
    <source>
        <dbReference type="SAM" id="SignalP"/>
    </source>
</evidence>
<gene>
    <name evidence="2" type="ORF">SAMN05216175_105192</name>
</gene>
<proteinExistence type="predicted"/>
<reference evidence="3" key="1">
    <citation type="submission" date="2016-10" db="EMBL/GenBank/DDBJ databases">
        <authorList>
            <person name="Varghese N."/>
            <person name="Submissions S."/>
        </authorList>
    </citation>
    <scope>NUCLEOTIDE SEQUENCE [LARGE SCALE GENOMIC DNA]</scope>
    <source>
        <strain evidence="3">CGMCC 1.10971</strain>
    </source>
</reference>
<keyword evidence="3" id="KW-1185">Reference proteome</keyword>
<dbReference type="RefSeq" id="WP_090727291.1">
    <property type="nucleotide sequence ID" value="NZ_FOOU01000005.1"/>
</dbReference>
<organism evidence="2 3">
    <name type="scientific">Neptunomonas qingdaonensis</name>
    <dbReference type="NCBI Taxonomy" id="1045558"/>
    <lineage>
        <taxon>Bacteria</taxon>
        <taxon>Pseudomonadati</taxon>
        <taxon>Pseudomonadota</taxon>
        <taxon>Gammaproteobacteria</taxon>
        <taxon>Oceanospirillales</taxon>
        <taxon>Oceanospirillaceae</taxon>
        <taxon>Neptunomonas</taxon>
    </lineage>
</organism>
<evidence type="ECO:0000313" key="3">
    <source>
        <dbReference type="Proteomes" id="UP000198623"/>
    </source>
</evidence>
<feature type="chain" id="PRO_5011447117" evidence="1">
    <location>
        <begin position="25"/>
        <end position="125"/>
    </location>
</feature>
<name>A0A1I2QVF6_9GAMM</name>
<dbReference type="AlphaFoldDB" id="A0A1I2QVF6"/>